<accession>W9YUR8</accession>
<name>W9YUR8_FUSOX</name>
<evidence type="ECO:0000313" key="2">
    <source>
        <dbReference type="EMBL" id="EXK23319.1"/>
    </source>
</evidence>
<keyword evidence="1" id="KW-0732">Signal</keyword>
<dbReference type="HOGENOM" id="CLU_2812454_0_0_1"/>
<evidence type="ECO:0008006" key="3">
    <source>
        <dbReference type="Google" id="ProtNLM"/>
    </source>
</evidence>
<reference evidence="2" key="1">
    <citation type="submission" date="2012-04" db="EMBL/GenBank/DDBJ databases">
        <title>The Genome Sequence of Fusarium oxysporum melonis.</title>
        <authorList>
            <consortium name="The Broad Institute Genome Sequencing Platform"/>
            <person name="Ma L.-J."/>
            <person name="Gale L.R."/>
            <person name="Schwartz D.C."/>
            <person name="Zhou S."/>
            <person name="Corby-Kistler H."/>
            <person name="Young S.K."/>
            <person name="Zeng Q."/>
            <person name="Gargeya S."/>
            <person name="Fitzgerald M."/>
            <person name="Haas B."/>
            <person name="Abouelleil A."/>
            <person name="Alvarado L."/>
            <person name="Arachchi H.M."/>
            <person name="Berlin A."/>
            <person name="Brown A."/>
            <person name="Chapman S.B."/>
            <person name="Chen Z."/>
            <person name="Dunbar C."/>
            <person name="Freedman E."/>
            <person name="Gearin G."/>
            <person name="Goldberg J."/>
            <person name="Griggs A."/>
            <person name="Gujja S."/>
            <person name="Heiman D."/>
            <person name="Howarth C."/>
            <person name="Larson L."/>
            <person name="Lui A."/>
            <person name="MacDonald P.J.P."/>
            <person name="Montmayeur A."/>
            <person name="Murphy C."/>
            <person name="Neiman D."/>
            <person name="Pearson M."/>
            <person name="Priest M."/>
            <person name="Roberts A."/>
            <person name="Saif S."/>
            <person name="Shea T."/>
            <person name="Shenoy N."/>
            <person name="Sisk P."/>
            <person name="Stolte C."/>
            <person name="Sykes S."/>
            <person name="Wortman J."/>
            <person name="Nusbaum C."/>
            <person name="Birren B."/>
        </authorList>
    </citation>
    <scope>NUCLEOTIDE SEQUENCE</scope>
    <source>
        <strain evidence="2">26406</strain>
    </source>
</reference>
<dbReference type="Proteomes" id="UP000030703">
    <property type="component" value="Unassembled WGS sequence"/>
</dbReference>
<evidence type="ECO:0000256" key="1">
    <source>
        <dbReference type="SAM" id="SignalP"/>
    </source>
</evidence>
<feature type="signal peptide" evidence="1">
    <location>
        <begin position="1"/>
        <end position="24"/>
    </location>
</feature>
<reference evidence="2" key="2">
    <citation type="submission" date="2014-02" db="EMBL/GenBank/DDBJ databases">
        <title>Annotation of the Genome Sequence of Fusarium oxysporum f. sp. melonis 26406.</title>
        <authorList>
            <consortium name="The Broad Institute Genomics Platform"/>
            <person name="Ma L.-J."/>
            <person name="Corby-Kistler H."/>
            <person name="Broz K."/>
            <person name="Gale L.R."/>
            <person name="Jonkers W."/>
            <person name="O'Donnell K."/>
            <person name="Ploetz R."/>
            <person name="Steinberg C."/>
            <person name="Schwartz D.C."/>
            <person name="VanEtten H."/>
            <person name="Zhou S."/>
            <person name="Young S.K."/>
            <person name="Zeng Q."/>
            <person name="Gargeya S."/>
            <person name="Fitzgerald M."/>
            <person name="Abouelleil A."/>
            <person name="Alvarado L."/>
            <person name="Chapman S.B."/>
            <person name="Gainer-Dewar J."/>
            <person name="Goldberg J."/>
            <person name="Griggs A."/>
            <person name="Gujja S."/>
            <person name="Hansen M."/>
            <person name="Howarth C."/>
            <person name="Imamovic A."/>
            <person name="Ireland A."/>
            <person name="Larimer J."/>
            <person name="McCowan C."/>
            <person name="Murphy C."/>
            <person name="Pearson M."/>
            <person name="Poon T.W."/>
            <person name="Priest M."/>
            <person name="Roberts A."/>
            <person name="Saif S."/>
            <person name="Shea T."/>
            <person name="Sykes S."/>
            <person name="Wortman J."/>
            <person name="Nusbaum C."/>
            <person name="Birren B."/>
        </authorList>
    </citation>
    <scope>NUCLEOTIDE SEQUENCE</scope>
    <source>
        <strain evidence="2">26406</strain>
    </source>
</reference>
<gene>
    <name evidence="2" type="ORF">FOMG_19900</name>
</gene>
<dbReference type="AlphaFoldDB" id="W9YUR8"/>
<feature type="chain" id="PRO_5004935109" description="Secreted protein" evidence="1">
    <location>
        <begin position="25"/>
        <end position="67"/>
    </location>
</feature>
<dbReference type="VEuPathDB" id="FungiDB:FOMG_19900"/>
<proteinExistence type="predicted"/>
<organism evidence="2">
    <name type="scientific">Fusarium oxysporum f. sp. melonis 26406</name>
    <dbReference type="NCBI Taxonomy" id="1089452"/>
    <lineage>
        <taxon>Eukaryota</taxon>
        <taxon>Fungi</taxon>
        <taxon>Dikarya</taxon>
        <taxon>Ascomycota</taxon>
        <taxon>Pezizomycotina</taxon>
        <taxon>Sordariomycetes</taxon>
        <taxon>Hypocreomycetidae</taxon>
        <taxon>Hypocreales</taxon>
        <taxon>Nectriaceae</taxon>
        <taxon>Fusarium</taxon>
        <taxon>Fusarium oxysporum species complex</taxon>
    </lineage>
</organism>
<sequence length="67" mass="7750">MMPRKLLNTALMLFTCQITVGVSSTEHPPASRQRSRYSRKHLRSFNRSRFMPMVVFGPRATSSSYSR</sequence>
<dbReference type="EMBL" id="KI981049">
    <property type="protein sequence ID" value="EXK23319.1"/>
    <property type="molecule type" value="Genomic_DNA"/>
</dbReference>
<protein>
    <recommendedName>
        <fullName evidence="3">Secreted protein</fullName>
    </recommendedName>
</protein>